<keyword evidence="8" id="KW-0624">Polysaccharide degradation</keyword>
<keyword evidence="3" id="KW-0964">Secreted</keyword>
<dbReference type="PANTHER" id="PTHR33353:SF34">
    <property type="entry name" value="ENDO-BETA-1,4-GLUCANASE D"/>
    <property type="match status" value="1"/>
</dbReference>
<dbReference type="EC" id="1.14.99.56" evidence="11"/>
<organism evidence="13 14">
    <name type="scientific">Trichoderma cornu-damae</name>
    <dbReference type="NCBI Taxonomy" id="654480"/>
    <lineage>
        <taxon>Eukaryota</taxon>
        <taxon>Fungi</taxon>
        <taxon>Dikarya</taxon>
        <taxon>Ascomycota</taxon>
        <taxon>Pezizomycotina</taxon>
        <taxon>Sordariomycetes</taxon>
        <taxon>Hypocreomycetidae</taxon>
        <taxon>Hypocreales</taxon>
        <taxon>Hypocreaceae</taxon>
        <taxon>Trichoderma</taxon>
    </lineage>
</organism>
<evidence type="ECO:0000256" key="6">
    <source>
        <dbReference type="ARBA" id="ARBA00023157"/>
    </source>
</evidence>
<dbReference type="Proteomes" id="UP000827724">
    <property type="component" value="Unassembled WGS sequence"/>
</dbReference>
<comment type="subcellular location">
    <subcellularLocation>
        <location evidence="2">Secreted</location>
    </subcellularLocation>
</comment>
<dbReference type="InterPro" id="IPR049892">
    <property type="entry name" value="AA9"/>
</dbReference>
<dbReference type="OrthoDB" id="4849160at2759"/>
<dbReference type="GO" id="GO:0005576">
    <property type="term" value="C:extracellular region"/>
    <property type="evidence" value="ECO:0007669"/>
    <property type="project" value="UniProtKB-SubCell"/>
</dbReference>
<keyword evidence="13" id="KW-0378">Hydrolase</keyword>
<comment type="similarity">
    <text evidence="9">Belongs to the polysaccharide monooxygenase AA9 family.</text>
</comment>
<evidence type="ECO:0000256" key="4">
    <source>
        <dbReference type="ARBA" id="ARBA00022729"/>
    </source>
</evidence>
<keyword evidence="6" id="KW-1015">Disulfide bond</keyword>
<evidence type="ECO:0000256" key="1">
    <source>
        <dbReference type="ARBA" id="ARBA00001973"/>
    </source>
</evidence>
<dbReference type="Pfam" id="PF03443">
    <property type="entry name" value="AA9"/>
    <property type="match status" value="1"/>
</dbReference>
<feature type="domain" description="Auxiliary Activity family 9 catalytic" evidence="12">
    <location>
        <begin position="28"/>
        <end position="167"/>
    </location>
</feature>
<reference evidence="13" key="1">
    <citation type="submission" date="2021-08" db="EMBL/GenBank/DDBJ databases">
        <title>Chromosome-Level Trichoderma cornu-damae using Hi-C Data.</title>
        <authorList>
            <person name="Kim C.S."/>
        </authorList>
    </citation>
    <scope>NUCLEOTIDE SEQUENCE</scope>
    <source>
        <strain evidence="13">KA19-0412C</strain>
    </source>
</reference>
<dbReference type="PANTHER" id="PTHR33353">
    <property type="entry name" value="PUTATIVE (AFU_ORTHOLOGUE AFUA_1G12560)-RELATED"/>
    <property type="match status" value="1"/>
</dbReference>
<keyword evidence="7" id="KW-0119">Carbohydrate metabolism</keyword>
<dbReference type="InterPro" id="IPR005103">
    <property type="entry name" value="AA9_LPMO"/>
</dbReference>
<keyword evidence="5" id="KW-0136">Cellulose degradation</keyword>
<evidence type="ECO:0000313" key="14">
    <source>
        <dbReference type="Proteomes" id="UP000827724"/>
    </source>
</evidence>
<accession>A0A9P8QTN4</accession>
<name>A0A9P8QTN4_9HYPO</name>
<comment type="catalytic activity">
    <reaction evidence="10">
        <text>[(1-&gt;4)-beta-D-glucosyl]n+m + reduced acceptor + O2 = 4-dehydro-beta-D-glucosyl-[(1-&gt;4)-beta-D-glucosyl]n-1 + [(1-&gt;4)-beta-D-glucosyl]m + acceptor + H2O.</text>
        <dbReference type="EC" id="1.14.99.56"/>
    </reaction>
</comment>
<keyword evidence="14" id="KW-1185">Reference proteome</keyword>
<evidence type="ECO:0000256" key="8">
    <source>
        <dbReference type="ARBA" id="ARBA00023326"/>
    </source>
</evidence>
<sequence length="212" mass="22953">MEIVKTRALFNHSKILSFLPDISMVDYYYQKVNTGSFPNVAGWYATNLGFIGPDAYTTSDIICHKNSAPGAIAATAPAGGTIVFQWGPGPWPHPYGPIITYVAQCSGSCTTVDKTTLRWVKIQEQGINTSTQVWASQNLINQGSRWSVKIPSGLKAGNYVFRHEILAAIPPKRGLCLDAPASAVKVSPSFEGDLRVVDCATNTKDLLSSLVF</sequence>
<evidence type="ECO:0000259" key="12">
    <source>
        <dbReference type="Pfam" id="PF03443"/>
    </source>
</evidence>
<dbReference type="GO" id="GO:0016787">
    <property type="term" value="F:hydrolase activity"/>
    <property type="evidence" value="ECO:0007669"/>
    <property type="project" value="UniProtKB-KW"/>
</dbReference>
<dbReference type="Gene3D" id="2.70.50.70">
    <property type="match status" value="1"/>
</dbReference>
<evidence type="ECO:0000313" key="13">
    <source>
        <dbReference type="EMBL" id="KAH6609093.1"/>
    </source>
</evidence>
<evidence type="ECO:0000256" key="5">
    <source>
        <dbReference type="ARBA" id="ARBA00023001"/>
    </source>
</evidence>
<proteinExistence type="inferred from homology"/>
<comment type="cofactor">
    <cofactor evidence="1">
        <name>Cu(2+)</name>
        <dbReference type="ChEBI" id="CHEBI:29036"/>
    </cofactor>
</comment>
<protein>
    <recommendedName>
        <fullName evidence="11">lytic cellulose monooxygenase (C4-dehydrogenating)</fullName>
        <ecNumber evidence="11">1.14.99.56</ecNumber>
    </recommendedName>
</protein>
<comment type="caution">
    <text evidence="13">The sequence shown here is derived from an EMBL/GenBank/DDBJ whole genome shotgun (WGS) entry which is preliminary data.</text>
</comment>
<dbReference type="GO" id="GO:0030245">
    <property type="term" value="P:cellulose catabolic process"/>
    <property type="evidence" value="ECO:0007669"/>
    <property type="project" value="UniProtKB-KW"/>
</dbReference>
<evidence type="ECO:0000256" key="3">
    <source>
        <dbReference type="ARBA" id="ARBA00022525"/>
    </source>
</evidence>
<dbReference type="EMBL" id="JAIWOZ010000002">
    <property type="protein sequence ID" value="KAH6609093.1"/>
    <property type="molecule type" value="Genomic_DNA"/>
</dbReference>
<keyword evidence="4" id="KW-0732">Signal</keyword>
<gene>
    <name evidence="13" type="ORF">Trco_002439</name>
</gene>
<evidence type="ECO:0000256" key="10">
    <source>
        <dbReference type="ARBA" id="ARBA00045077"/>
    </source>
</evidence>
<evidence type="ECO:0000256" key="2">
    <source>
        <dbReference type="ARBA" id="ARBA00004613"/>
    </source>
</evidence>
<dbReference type="AlphaFoldDB" id="A0A9P8QTN4"/>
<evidence type="ECO:0000256" key="7">
    <source>
        <dbReference type="ARBA" id="ARBA00023277"/>
    </source>
</evidence>
<evidence type="ECO:0000256" key="9">
    <source>
        <dbReference type="ARBA" id="ARBA00044502"/>
    </source>
</evidence>
<evidence type="ECO:0000256" key="11">
    <source>
        <dbReference type="ARBA" id="ARBA00047174"/>
    </source>
</evidence>